<comment type="caution">
    <text evidence="2">The sequence shown here is derived from an EMBL/GenBank/DDBJ whole genome shotgun (WGS) entry which is preliminary data.</text>
</comment>
<sequence>AVNLYTAMGAGWQGVAVTATALPVSLEKQNILARAFKE</sequence>
<protein>
    <submittedName>
        <fullName evidence="2">Uncharacterized protein</fullName>
    </submittedName>
</protein>
<feature type="non-terminal residue" evidence="2">
    <location>
        <position position="1"/>
    </location>
</feature>
<dbReference type="Proteomes" id="UP000254958">
    <property type="component" value="Unassembled WGS sequence"/>
</dbReference>
<evidence type="ECO:0000313" key="2">
    <source>
        <dbReference type="EMBL" id="RDI40214.1"/>
    </source>
</evidence>
<evidence type="ECO:0000313" key="3">
    <source>
        <dbReference type="Proteomes" id="UP000254958"/>
    </source>
</evidence>
<dbReference type="EMBL" id="QQAW01000020">
    <property type="protein sequence ID" value="RDI32271.1"/>
    <property type="molecule type" value="Genomic_DNA"/>
</dbReference>
<accession>A0A370GCN3</accession>
<organism evidence="2 3">
    <name type="scientific">Gluconacetobacter liquefaciens</name>
    <name type="common">Acetobacter liquefaciens</name>
    <dbReference type="NCBI Taxonomy" id="89584"/>
    <lineage>
        <taxon>Bacteria</taxon>
        <taxon>Pseudomonadati</taxon>
        <taxon>Pseudomonadota</taxon>
        <taxon>Alphaproteobacteria</taxon>
        <taxon>Acetobacterales</taxon>
        <taxon>Acetobacteraceae</taxon>
        <taxon>Gluconacetobacter</taxon>
    </lineage>
</organism>
<evidence type="ECO:0000313" key="1">
    <source>
        <dbReference type="EMBL" id="RDI32271.1"/>
    </source>
</evidence>
<dbReference type="EMBL" id="QQAW01000001">
    <property type="protein sequence ID" value="RDI40214.1"/>
    <property type="molecule type" value="Genomic_DNA"/>
</dbReference>
<keyword evidence="3" id="KW-1185">Reference proteome</keyword>
<reference evidence="2 3" key="1">
    <citation type="submission" date="2018-07" db="EMBL/GenBank/DDBJ databases">
        <title>Genomic Encyclopedia of Type Strains, Phase IV (KMG-IV): sequencing the most valuable type-strain genomes for metagenomic binning, comparative biology and taxonomic classification.</title>
        <authorList>
            <person name="Goeker M."/>
        </authorList>
    </citation>
    <scope>NUCLEOTIDE SEQUENCE [LARGE SCALE GENOMIC DNA]</scope>
    <source>
        <strain evidence="2 3">DSM 5603</strain>
    </source>
</reference>
<name>A0A370GCN3_GLULI</name>
<dbReference type="AlphaFoldDB" id="A0A370GCN3"/>
<proteinExistence type="predicted"/>
<gene>
    <name evidence="2" type="ORF">C7453_1011</name>
    <name evidence="1" type="ORF">C7453_12016</name>
</gene>